<dbReference type="Pfam" id="PF14055">
    <property type="entry name" value="NVEALA"/>
    <property type="match status" value="1"/>
</dbReference>
<evidence type="ECO:0000313" key="2">
    <source>
        <dbReference type="Proteomes" id="UP000270673"/>
    </source>
</evidence>
<keyword evidence="2" id="KW-1185">Reference proteome</keyword>
<organism evidence="1 2">
    <name type="scientific">Butyricimonas faecalis</name>
    <dbReference type="NCBI Taxonomy" id="2093856"/>
    <lineage>
        <taxon>Bacteria</taxon>
        <taxon>Pseudomonadati</taxon>
        <taxon>Bacteroidota</taxon>
        <taxon>Bacteroidia</taxon>
        <taxon>Bacteroidales</taxon>
        <taxon>Odoribacteraceae</taxon>
        <taxon>Butyricimonas</taxon>
    </lineage>
</organism>
<gene>
    <name evidence="1" type="ORF">D8S85_10700</name>
</gene>
<evidence type="ECO:0008006" key="3">
    <source>
        <dbReference type="Google" id="ProtNLM"/>
    </source>
</evidence>
<proteinExistence type="predicted"/>
<sequence>MRNKCLKIVVFVLLITSVVIGLNRSIRQKTNWEILKMENVEALTSPEEENPYYPCVSARGFCFMNGIDIDGVALKIR</sequence>
<dbReference type="RefSeq" id="WP_106480686.1">
    <property type="nucleotide sequence ID" value="NZ_CP032819.1"/>
</dbReference>
<dbReference type="EMBL" id="CP032819">
    <property type="protein sequence ID" value="AZS29967.1"/>
    <property type="molecule type" value="Genomic_DNA"/>
</dbReference>
<name>A0A3S9VTT5_9BACT</name>
<dbReference type="KEGG" id="buy:D8S85_10700"/>
<dbReference type="InterPro" id="IPR025905">
    <property type="entry name" value="NVEALA"/>
</dbReference>
<evidence type="ECO:0000313" key="1">
    <source>
        <dbReference type="EMBL" id="AZS29967.1"/>
    </source>
</evidence>
<dbReference type="Proteomes" id="UP000270673">
    <property type="component" value="Chromosome"/>
</dbReference>
<dbReference type="AlphaFoldDB" id="A0A3S9VTT5"/>
<reference evidence="1 2" key="1">
    <citation type="submission" date="2018-10" db="EMBL/GenBank/DDBJ databases">
        <title>Butyricimonas faecalis sp. nov., isolated from human faeces and emended description of the genus Butyricimonas.</title>
        <authorList>
            <person name="Le Roy T."/>
            <person name="Van der Smissen P."/>
            <person name="Paquot A."/>
            <person name="Delzenne N."/>
            <person name="Muccioli G."/>
            <person name="Collet J.-F."/>
            <person name="Cani P.D."/>
        </authorList>
    </citation>
    <scope>NUCLEOTIDE SEQUENCE [LARGE SCALE GENOMIC DNA]</scope>
    <source>
        <strain evidence="1 2">H184</strain>
    </source>
</reference>
<accession>A0A3S9VTT5</accession>
<dbReference type="OrthoDB" id="1098650at2"/>
<protein>
    <recommendedName>
        <fullName evidence="3">NVEALA protein</fullName>
    </recommendedName>
</protein>